<name>A0ABV3B035_9ACTN</name>
<dbReference type="InterPro" id="IPR036388">
    <property type="entry name" value="WH-like_DNA-bd_sf"/>
</dbReference>
<dbReference type="InterPro" id="IPR000485">
    <property type="entry name" value="AsnC-type_HTH_dom"/>
</dbReference>
<dbReference type="Proteomes" id="UP001551189">
    <property type="component" value="Unassembled WGS sequence"/>
</dbReference>
<evidence type="ECO:0000313" key="6">
    <source>
        <dbReference type="EMBL" id="MEU6802614.1"/>
    </source>
</evidence>
<dbReference type="InterPro" id="IPR036390">
    <property type="entry name" value="WH_DNA-bd_sf"/>
</dbReference>
<dbReference type="RefSeq" id="WP_359696134.1">
    <property type="nucleotide sequence ID" value="NZ_JBEYXT010000065.1"/>
</dbReference>
<keyword evidence="2" id="KW-0238">DNA-binding</keyword>
<dbReference type="SUPFAM" id="SSF46785">
    <property type="entry name" value="Winged helix' DNA-binding domain"/>
    <property type="match status" value="1"/>
</dbReference>
<dbReference type="SUPFAM" id="SSF54909">
    <property type="entry name" value="Dimeric alpha+beta barrel"/>
    <property type="match status" value="1"/>
</dbReference>
<dbReference type="SMART" id="SM00344">
    <property type="entry name" value="HTH_ASNC"/>
    <property type="match status" value="1"/>
</dbReference>
<evidence type="ECO:0000259" key="5">
    <source>
        <dbReference type="PROSITE" id="PS50956"/>
    </source>
</evidence>
<dbReference type="PANTHER" id="PTHR30154">
    <property type="entry name" value="LEUCINE-RESPONSIVE REGULATORY PROTEIN"/>
    <property type="match status" value="1"/>
</dbReference>
<evidence type="ECO:0000256" key="1">
    <source>
        <dbReference type="ARBA" id="ARBA00023015"/>
    </source>
</evidence>
<accession>A0ABV3B035</accession>
<protein>
    <submittedName>
        <fullName evidence="6">Lrp/AsnC family transcriptional regulator</fullName>
    </submittedName>
</protein>
<organism evidence="6 7">
    <name type="scientific">Streptomyces neyagawaensis</name>
    <dbReference type="NCBI Taxonomy" id="42238"/>
    <lineage>
        <taxon>Bacteria</taxon>
        <taxon>Bacillati</taxon>
        <taxon>Actinomycetota</taxon>
        <taxon>Actinomycetes</taxon>
        <taxon>Kitasatosporales</taxon>
        <taxon>Streptomycetaceae</taxon>
        <taxon>Streptomyces</taxon>
    </lineage>
</organism>
<dbReference type="PROSITE" id="PS50956">
    <property type="entry name" value="HTH_ASNC_2"/>
    <property type="match status" value="1"/>
</dbReference>
<evidence type="ECO:0000256" key="3">
    <source>
        <dbReference type="ARBA" id="ARBA00023163"/>
    </source>
</evidence>
<keyword evidence="7" id="KW-1185">Reference proteome</keyword>
<proteinExistence type="predicted"/>
<keyword evidence="3" id="KW-0804">Transcription</keyword>
<dbReference type="PRINTS" id="PR00033">
    <property type="entry name" value="HTHASNC"/>
</dbReference>
<dbReference type="Gene3D" id="1.10.10.10">
    <property type="entry name" value="Winged helix-like DNA-binding domain superfamily/Winged helix DNA-binding domain"/>
    <property type="match status" value="1"/>
</dbReference>
<comment type="caution">
    <text evidence="6">The sequence shown here is derived from an EMBL/GenBank/DDBJ whole genome shotgun (WGS) entry which is preliminary data.</text>
</comment>
<dbReference type="Gene3D" id="3.30.70.920">
    <property type="match status" value="1"/>
</dbReference>
<feature type="region of interest" description="Disordered" evidence="4">
    <location>
        <begin position="1"/>
        <end position="52"/>
    </location>
</feature>
<reference evidence="6 7" key="1">
    <citation type="submission" date="2024-06" db="EMBL/GenBank/DDBJ databases">
        <title>The Natural Products Discovery Center: Release of the First 8490 Sequenced Strains for Exploring Actinobacteria Biosynthetic Diversity.</title>
        <authorList>
            <person name="Kalkreuter E."/>
            <person name="Kautsar S.A."/>
            <person name="Yang D."/>
            <person name="Bader C.D."/>
            <person name="Teijaro C.N."/>
            <person name="Fluegel L."/>
            <person name="Davis C.M."/>
            <person name="Simpson J.R."/>
            <person name="Lauterbach L."/>
            <person name="Steele A.D."/>
            <person name="Gui C."/>
            <person name="Meng S."/>
            <person name="Li G."/>
            <person name="Viehrig K."/>
            <person name="Ye F."/>
            <person name="Su P."/>
            <person name="Kiefer A.F."/>
            <person name="Nichols A."/>
            <person name="Cepeda A.J."/>
            <person name="Yan W."/>
            <person name="Fan B."/>
            <person name="Jiang Y."/>
            <person name="Adhikari A."/>
            <person name="Zheng C.-J."/>
            <person name="Schuster L."/>
            <person name="Cowan T.M."/>
            <person name="Smanski M.J."/>
            <person name="Chevrette M.G."/>
            <person name="De Carvalho L.P.S."/>
            <person name="Shen B."/>
        </authorList>
    </citation>
    <scope>NUCLEOTIDE SEQUENCE [LARGE SCALE GENOMIC DNA]</scope>
    <source>
        <strain evidence="6 7">NPDC046851</strain>
    </source>
</reference>
<feature type="domain" description="HTH asnC-type" evidence="5">
    <location>
        <begin position="65"/>
        <end position="125"/>
    </location>
</feature>
<dbReference type="InterPro" id="IPR011008">
    <property type="entry name" value="Dimeric_a/b-barrel"/>
</dbReference>
<evidence type="ECO:0000313" key="7">
    <source>
        <dbReference type="Proteomes" id="UP001551189"/>
    </source>
</evidence>
<sequence length="211" mass="22498">MRPLTCRCRPTFPQGTQQSDGHPESGVPCGDGGTPSEAGSKICPLPASHPADTQTPAPLEVPVLLDAADDELLALLGRDGRTTLSALQTATGQPESAVKRRLDRLRSTGVLYFGVQYDHATMGRDVQAMLWLTVAPHAAAAVGRALADHPEVQFASATTGLANLVAFGLFRSPEHVCTYLNEKIGILDGIRSVETAFILRQVKQLMYAPGR</sequence>
<dbReference type="Pfam" id="PF01037">
    <property type="entry name" value="AsnC_trans_reg"/>
    <property type="match status" value="1"/>
</dbReference>
<dbReference type="EMBL" id="JBEYXT010000065">
    <property type="protein sequence ID" value="MEU6802614.1"/>
    <property type="molecule type" value="Genomic_DNA"/>
</dbReference>
<evidence type="ECO:0000256" key="2">
    <source>
        <dbReference type="ARBA" id="ARBA00023125"/>
    </source>
</evidence>
<evidence type="ECO:0000256" key="4">
    <source>
        <dbReference type="SAM" id="MobiDB-lite"/>
    </source>
</evidence>
<dbReference type="PANTHER" id="PTHR30154:SF34">
    <property type="entry name" value="TRANSCRIPTIONAL REGULATOR AZLB"/>
    <property type="match status" value="1"/>
</dbReference>
<gene>
    <name evidence="6" type="ORF">ABZ931_16595</name>
</gene>
<keyword evidence="1" id="KW-0805">Transcription regulation</keyword>
<dbReference type="InterPro" id="IPR019887">
    <property type="entry name" value="Tscrpt_reg_AsnC/Lrp_C"/>
</dbReference>
<dbReference type="Pfam" id="PF13412">
    <property type="entry name" value="HTH_24"/>
    <property type="match status" value="1"/>
</dbReference>
<dbReference type="InterPro" id="IPR019888">
    <property type="entry name" value="Tscrpt_reg_AsnC-like"/>
</dbReference>